<feature type="region of interest" description="Disordered" evidence="4">
    <location>
        <begin position="768"/>
        <end position="789"/>
    </location>
</feature>
<reference evidence="8" key="1">
    <citation type="journal article" date="2020" name="mSystems">
        <title>Genome- and Community-Level Interaction Insights into Carbon Utilization and Element Cycling Functions of Hydrothermarchaeota in Hydrothermal Sediment.</title>
        <authorList>
            <person name="Zhou Z."/>
            <person name="Liu Y."/>
            <person name="Xu W."/>
            <person name="Pan J."/>
            <person name="Luo Z.H."/>
            <person name="Li M."/>
        </authorList>
    </citation>
    <scope>NUCLEOTIDE SEQUENCE [LARGE SCALE GENOMIC DNA]</scope>
    <source>
        <strain evidence="8">HyVt-19</strain>
    </source>
</reference>
<dbReference type="EMBL" id="DQZW01000008">
    <property type="protein sequence ID" value="HDL89301.1"/>
    <property type="molecule type" value="Genomic_DNA"/>
</dbReference>
<evidence type="ECO:0000313" key="8">
    <source>
        <dbReference type="EMBL" id="HDL89301.1"/>
    </source>
</evidence>
<evidence type="ECO:0000256" key="2">
    <source>
        <dbReference type="ARBA" id="ARBA00029447"/>
    </source>
</evidence>
<gene>
    <name evidence="8" type="ORF">ENG14_00165</name>
</gene>
<dbReference type="GO" id="GO:0005886">
    <property type="term" value="C:plasma membrane"/>
    <property type="evidence" value="ECO:0007669"/>
    <property type="project" value="TreeGrafter"/>
</dbReference>
<dbReference type="GO" id="GO:0004888">
    <property type="term" value="F:transmembrane signaling receptor activity"/>
    <property type="evidence" value="ECO:0007669"/>
    <property type="project" value="TreeGrafter"/>
</dbReference>
<evidence type="ECO:0000256" key="1">
    <source>
        <dbReference type="ARBA" id="ARBA00022500"/>
    </source>
</evidence>
<name>A0A7C1B0F1_9BACT</name>
<feature type="domain" description="Methyl-accepting transducer" evidence="6">
    <location>
        <begin position="511"/>
        <end position="740"/>
    </location>
</feature>
<keyword evidence="1" id="KW-0145">Chemotaxis</keyword>
<dbReference type="InterPro" id="IPR000727">
    <property type="entry name" value="T_SNARE_dom"/>
</dbReference>
<dbReference type="CDD" id="cd11386">
    <property type="entry name" value="MCP_signal"/>
    <property type="match status" value="1"/>
</dbReference>
<keyword evidence="3" id="KW-0807">Transducer</keyword>
<feature type="transmembrane region" description="Helical" evidence="5">
    <location>
        <begin position="474"/>
        <end position="493"/>
    </location>
</feature>
<comment type="caution">
    <text evidence="8">The sequence shown here is derived from an EMBL/GenBank/DDBJ whole genome shotgun (WGS) entry which is preliminary data.</text>
</comment>
<protein>
    <submittedName>
        <fullName evidence="8">Methyl-accepting chemotaxis protein</fullName>
    </submittedName>
</protein>
<sequence length="789" mass="86538">IVALSHNLNVQRFVRELQTYHDLLGFGDKETFDISQDIIGYREIVRKYEKSLKTYTQTHGYQDLFIICPKHGHVMYSVAEKPDLGTNLAYGPYKNEGLAKLWKKVMKTKTVVIEDFTPYSPRQGQQVAFIGAPVFDKRHTLIGVIALQISVAPINDILQKRAGLGKTGETFLVAEHDGKIEYRSDQTLRGGKVGKLVKERHVRNLFSKATETEISVDANNSGELEVVICRRLKVAGLNWKIFSIMSYEEFMTVELEDKKEDFYSYYAKQYGYHDLFLIHPDGTVFYTVAHNPDYKTNIIKGKYSNTNLGKLINQVISSRSFGFADFEAYAPSNNEPASFIALPLVENNNVVMVIALRIPLEGINRIMQLRSGMGKTGEAYLVGPDKLMRSDSYLDPINHSVKASFASPEKGQVNTEAVREALSGKSGCKVILDYRGQPVLSAYTQVKVGQTTWALLAEIDKAEAFAAVKRLKQISLIVMAIGLLLVIGTAILLSRSIVKPLSIITNNLEESAEQVTGASGEVSSMSQQLAEGASEQAASIEEISSSVEEMASMTRQNAENALEADGLMKEVVQTAEDAKDAMNRLLASMQAITKSSEETQKIIKVIDEIAFQTNLLALNAAVEAARAGEAGTGFAVVADEVRSLAMRATEAAKNTADLIHHTTKQVQEGSELTQATDDAFSKVHSNLTKVVELVNEIAAASREQAEGIDQISKATGEMDKTVQQTAANAEEFASVAEELNAQAVQLRHLVNNLTNVIGGSINEQKALSTGDTDRKALPLQPRKAISTSD</sequence>
<dbReference type="SMART" id="SM00283">
    <property type="entry name" value="MA"/>
    <property type="match status" value="1"/>
</dbReference>
<dbReference type="GO" id="GO:0007165">
    <property type="term" value="P:signal transduction"/>
    <property type="evidence" value="ECO:0007669"/>
    <property type="project" value="UniProtKB-KW"/>
</dbReference>
<dbReference type="GO" id="GO:0006935">
    <property type="term" value="P:chemotaxis"/>
    <property type="evidence" value="ECO:0007669"/>
    <property type="project" value="UniProtKB-KW"/>
</dbReference>
<evidence type="ECO:0000259" key="6">
    <source>
        <dbReference type="PROSITE" id="PS50111"/>
    </source>
</evidence>
<evidence type="ECO:0000256" key="4">
    <source>
        <dbReference type="SAM" id="MobiDB-lite"/>
    </source>
</evidence>
<dbReference type="AlphaFoldDB" id="A0A7C1B0F1"/>
<dbReference type="InterPro" id="IPR004089">
    <property type="entry name" value="MCPsignal_dom"/>
</dbReference>
<keyword evidence="5" id="KW-0472">Membrane</keyword>
<dbReference type="Gene3D" id="3.30.450.20">
    <property type="entry name" value="PAS domain"/>
    <property type="match status" value="2"/>
</dbReference>
<organism evidence="8">
    <name type="scientific">Thermodesulforhabdus norvegica</name>
    <dbReference type="NCBI Taxonomy" id="39841"/>
    <lineage>
        <taxon>Bacteria</taxon>
        <taxon>Pseudomonadati</taxon>
        <taxon>Thermodesulfobacteriota</taxon>
        <taxon>Syntrophobacteria</taxon>
        <taxon>Syntrophobacterales</taxon>
        <taxon>Thermodesulforhabdaceae</taxon>
        <taxon>Thermodesulforhabdus</taxon>
    </lineage>
</organism>
<dbReference type="Gene3D" id="1.10.287.950">
    <property type="entry name" value="Methyl-accepting chemotaxis protein"/>
    <property type="match status" value="1"/>
</dbReference>
<accession>A0A7C1B0F1</accession>
<dbReference type="Proteomes" id="UP000886355">
    <property type="component" value="Unassembled WGS sequence"/>
</dbReference>
<keyword evidence="5" id="KW-1133">Transmembrane helix</keyword>
<proteinExistence type="inferred from homology"/>
<dbReference type="PANTHER" id="PTHR43531">
    <property type="entry name" value="PROTEIN ICFG"/>
    <property type="match status" value="1"/>
</dbReference>
<dbReference type="InterPro" id="IPR051310">
    <property type="entry name" value="MCP_chemotaxis"/>
</dbReference>
<dbReference type="PANTHER" id="PTHR43531:SF11">
    <property type="entry name" value="METHYL-ACCEPTING CHEMOTAXIS PROTEIN 3"/>
    <property type="match status" value="1"/>
</dbReference>
<keyword evidence="5" id="KW-0812">Transmembrane</keyword>
<comment type="similarity">
    <text evidence="2">Belongs to the methyl-accepting chemotaxis (MCP) protein family.</text>
</comment>
<feature type="non-terminal residue" evidence="8">
    <location>
        <position position="1"/>
    </location>
</feature>
<dbReference type="PROSITE" id="PS50192">
    <property type="entry name" value="T_SNARE"/>
    <property type="match status" value="1"/>
</dbReference>
<evidence type="ECO:0000256" key="5">
    <source>
        <dbReference type="SAM" id="Phobius"/>
    </source>
</evidence>
<dbReference type="PROSITE" id="PS50111">
    <property type="entry name" value="CHEMOTAXIS_TRANSDUC_2"/>
    <property type="match status" value="1"/>
</dbReference>
<evidence type="ECO:0000256" key="3">
    <source>
        <dbReference type="PROSITE-ProRule" id="PRU00284"/>
    </source>
</evidence>
<dbReference type="Pfam" id="PF00015">
    <property type="entry name" value="MCPsignal"/>
    <property type="match status" value="1"/>
</dbReference>
<evidence type="ECO:0000259" key="7">
    <source>
        <dbReference type="PROSITE" id="PS50192"/>
    </source>
</evidence>
<feature type="domain" description="T-SNARE coiled-coil homology" evidence="7">
    <location>
        <begin position="670"/>
        <end position="732"/>
    </location>
</feature>
<dbReference type="SUPFAM" id="SSF58104">
    <property type="entry name" value="Methyl-accepting chemotaxis protein (MCP) signaling domain"/>
    <property type="match status" value="1"/>
</dbReference>